<feature type="signal peptide" evidence="8">
    <location>
        <begin position="1"/>
        <end position="22"/>
    </location>
</feature>
<keyword evidence="11" id="KW-1185">Reference proteome</keyword>
<dbReference type="Gene3D" id="2.102.10.10">
    <property type="entry name" value="Rieske [2Fe-2S] iron-sulphur domain"/>
    <property type="match status" value="1"/>
</dbReference>
<evidence type="ECO:0000256" key="4">
    <source>
        <dbReference type="ARBA" id="ARBA00022989"/>
    </source>
</evidence>
<keyword evidence="4" id="KW-1133">Transmembrane helix</keyword>
<feature type="region of interest" description="Disordered" evidence="7">
    <location>
        <begin position="44"/>
        <end position="123"/>
    </location>
</feature>
<evidence type="ECO:0000313" key="10">
    <source>
        <dbReference type="EMBL" id="CBN75908.1"/>
    </source>
</evidence>
<dbReference type="InParanoid" id="D8LI86"/>
<accession>D8LI86</accession>
<dbReference type="PANTHER" id="PTHR21266">
    <property type="entry name" value="IRON-SULFUR DOMAIN CONTAINING PROTEIN"/>
    <property type="match status" value="1"/>
</dbReference>
<dbReference type="STRING" id="2880.D8LI86"/>
<dbReference type="InterPro" id="IPR036922">
    <property type="entry name" value="Rieske_2Fe-2S_sf"/>
</dbReference>
<gene>
    <name evidence="10" type="primary">PAO1</name>
    <name evidence="10" type="ORF">Esi_0206_0035</name>
</gene>
<dbReference type="OMA" id="PNPQDKM"/>
<proteinExistence type="predicted"/>
<keyword evidence="6" id="KW-0472">Membrane</keyword>
<dbReference type="GO" id="GO:0051537">
    <property type="term" value="F:2 iron, 2 sulfur cluster binding"/>
    <property type="evidence" value="ECO:0007669"/>
    <property type="project" value="InterPro"/>
</dbReference>
<comment type="subcellular location">
    <subcellularLocation>
        <location evidence="1">Membrane</location>
    </subcellularLocation>
</comment>
<feature type="compositionally biased region" description="Basic and acidic residues" evidence="7">
    <location>
        <begin position="108"/>
        <end position="123"/>
    </location>
</feature>
<feature type="domain" description="Pheophorbide a oxygenase" evidence="9">
    <location>
        <begin position="377"/>
        <end position="448"/>
    </location>
</feature>
<evidence type="ECO:0000256" key="3">
    <source>
        <dbReference type="ARBA" id="ARBA00022946"/>
    </source>
</evidence>
<dbReference type="GO" id="GO:0010277">
    <property type="term" value="F:chlorophyllide a oxygenase activity"/>
    <property type="evidence" value="ECO:0007669"/>
    <property type="project" value="InterPro"/>
</dbReference>
<protein>
    <submittedName>
        <fullName evidence="10">Pheophorbide a oxygenase, putative chloroplast</fullName>
    </submittedName>
</protein>
<dbReference type="SUPFAM" id="SSF55961">
    <property type="entry name" value="Bet v1-like"/>
    <property type="match status" value="1"/>
</dbReference>
<keyword evidence="2" id="KW-0812">Transmembrane</keyword>
<keyword evidence="3" id="KW-0809">Transit peptide</keyword>
<evidence type="ECO:0000259" key="9">
    <source>
        <dbReference type="Pfam" id="PF08417"/>
    </source>
</evidence>
<dbReference type="AlphaFoldDB" id="D8LI86"/>
<dbReference type="OrthoDB" id="426882at2759"/>
<evidence type="ECO:0000256" key="8">
    <source>
        <dbReference type="SAM" id="SignalP"/>
    </source>
</evidence>
<dbReference type="eggNOG" id="ENOG502QQ8U">
    <property type="taxonomic scope" value="Eukaryota"/>
</dbReference>
<dbReference type="EMBL" id="FN649742">
    <property type="protein sequence ID" value="CBN75908.1"/>
    <property type="molecule type" value="Genomic_DNA"/>
</dbReference>
<dbReference type="InterPro" id="IPR050584">
    <property type="entry name" value="Cholesterol_7-desaturase"/>
</dbReference>
<reference evidence="10 11" key="1">
    <citation type="journal article" date="2010" name="Nature">
        <title>The Ectocarpus genome and the independent evolution of multicellularity in brown algae.</title>
        <authorList>
            <person name="Cock J.M."/>
            <person name="Sterck L."/>
            <person name="Rouze P."/>
            <person name="Scornet D."/>
            <person name="Allen A.E."/>
            <person name="Amoutzias G."/>
            <person name="Anthouard V."/>
            <person name="Artiguenave F."/>
            <person name="Aury J.M."/>
            <person name="Badger J.H."/>
            <person name="Beszteri B."/>
            <person name="Billiau K."/>
            <person name="Bonnet E."/>
            <person name="Bothwell J.H."/>
            <person name="Bowler C."/>
            <person name="Boyen C."/>
            <person name="Brownlee C."/>
            <person name="Carrano C.J."/>
            <person name="Charrier B."/>
            <person name="Cho G.Y."/>
            <person name="Coelho S.M."/>
            <person name="Collen J."/>
            <person name="Corre E."/>
            <person name="Da Silva C."/>
            <person name="Delage L."/>
            <person name="Delaroque N."/>
            <person name="Dittami S.M."/>
            <person name="Doulbeau S."/>
            <person name="Elias M."/>
            <person name="Farnham G."/>
            <person name="Gachon C.M."/>
            <person name="Gschloessl B."/>
            <person name="Heesch S."/>
            <person name="Jabbari K."/>
            <person name="Jubin C."/>
            <person name="Kawai H."/>
            <person name="Kimura K."/>
            <person name="Kloareg B."/>
            <person name="Kupper F.C."/>
            <person name="Lang D."/>
            <person name="Le Bail A."/>
            <person name="Leblanc C."/>
            <person name="Lerouge P."/>
            <person name="Lohr M."/>
            <person name="Lopez P.J."/>
            <person name="Martens C."/>
            <person name="Maumus F."/>
            <person name="Michel G."/>
            <person name="Miranda-Saavedra D."/>
            <person name="Morales J."/>
            <person name="Moreau H."/>
            <person name="Motomura T."/>
            <person name="Nagasato C."/>
            <person name="Napoli C.A."/>
            <person name="Nelson D.R."/>
            <person name="Nyvall-Collen P."/>
            <person name="Peters A.F."/>
            <person name="Pommier C."/>
            <person name="Potin P."/>
            <person name="Poulain J."/>
            <person name="Quesneville H."/>
            <person name="Read B."/>
            <person name="Rensing S.A."/>
            <person name="Ritter A."/>
            <person name="Rousvoal S."/>
            <person name="Samanta M."/>
            <person name="Samson G."/>
            <person name="Schroeder D.C."/>
            <person name="Segurens B."/>
            <person name="Strittmatter M."/>
            <person name="Tonon T."/>
            <person name="Tregear J.W."/>
            <person name="Valentin K."/>
            <person name="von Dassow P."/>
            <person name="Yamagishi T."/>
            <person name="Van de Peer Y."/>
            <person name="Wincker P."/>
        </authorList>
    </citation>
    <scope>NUCLEOTIDE SEQUENCE [LARGE SCALE GENOMIC DNA]</scope>
    <source>
        <strain evidence="11">Ec32 / CCAP1310/4</strain>
    </source>
</reference>
<sequence>MGRSGALSVLKQLRLWTLVVLALFYRDSQNHCCLAYSISPRGGIKAQTSRPRTLPGTRVSPWHAATPGVRGRKGCDGAARKESGHVGGLRSTAAASAPGGGGGGQAGLDERQGDEEKTGVRDQEAAFEWTRQWYPVVVMRDLEARDPRQPYPVKLLGESLVVWKDPKDDGWKAFTDKDGKCGSIPQATPDARDTAQNSNRACATVLPTKVVQGKLWVWPDSSPEGVKASETVAPVVVPNLDLDNGDWGSNWYARDLAYGFDTLVENLVDPAHIPFAHHGVIGQRAQGSPMAIQMEELAPGKEGFLTKPTGYSGRDMMRVSFRPPGLVYYENDYTEVLPFIAKSLPPPLRAAFWAMKKFNLDKRVAMEGTDRDPSDRCLFYFIGYAVPTSPGRCRIFTRSPRNFFLQHPVIPRRWRNSLAKEHLAQHKVLDGDSTALHVQERFLINAGQQGVKQPERTFYMPTQADVTIRAFRKWYNSRGGGGPPWAQGVDPSDLGPVLPREEILDRMVAHTKDCSACGKAYRVSGRVKKAAVGGALLFLTGAAVAPRGVLALKLAAGALANAGVGGVQPQLLLYR</sequence>
<evidence type="ECO:0000256" key="6">
    <source>
        <dbReference type="ARBA" id="ARBA00023136"/>
    </source>
</evidence>
<feature type="chain" id="PRO_5003117233" evidence="8">
    <location>
        <begin position="23"/>
        <end position="575"/>
    </location>
</feature>
<evidence type="ECO:0000256" key="5">
    <source>
        <dbReference type="ARBA" id="ARBA00023002"/>
    </source>
</evidence>
<dbReference type="GO" id="GO:0005737">
    <property type="term" value="C:cytoplasm"/>
    <property type="evidence" value="ECO:0007669"/>
    <property type="project" value="TreeGrafter"/>
</dbReference>
<keyword evidence="5" id="KW-0560">Oxidoreductase</keyword>
<dbReference type="Proteomes" id="UP000002630">
    <property type="component" value="Linkage Group LG17"/>
</dbReference>
<keyword evidence="8" id="KW-0732">Signal</keyword>
<evidence type="ECO:0000256" key="2">
    <source>
        <dbReference type="ARBA" id="ARBA00022692"/>
    </source>
</evidence>
<dbReference type="GO" id="GO:0016020">
    <property type="term" value="C:membrane"/>
    <property type="evidence" value="ECO:0007669"/>
    <property type="project" value="UniProtKB-SubCell"/>
</dbReference>
<name>D8LI86_ECTSI</name>
<dbReference type="Gene3D" id="3.90.380.10">
    <property type="entry name" value="Naphthalene 1,2-dioxygenase Alpha Subunit, Chain A, domain 1"/>
    <property type="match status" value="1"/>
</dbReference>
<dbReference type="SUPFAM" id="SSF50022">
    <property type="entry name" value="ISP domain"/>
    <property type="match status" value="1"/>
</dbReference>
<evidence type="ECO:0000313" key="11">
    <source>
        <dbReference type="Proteomes" id="UP000002630"/>
    </source>
</evidence>
<feature type="compositionally biased region" description="Basic and acidic residues" evidence="7">
    <location>
        <begin position="73"/>
        <end position="84"/>
    </location>
</feature>
<organism evidence="10 11">
    <name type="scientific">Ectocarpus siliculosus</name>
    <name type="common">Brown alga</name>
    <name type="synonym">Conferva siliculosa</name>
    <dbReference type="NCBI Taxonomy" id="2880"/>
    <lineage>
        <taxon>Eukaryota</taxon>
        <taxon>Sar</taxon>
        <taxon>Stramenopiles</taxon>
        <taxon>Ochrophyta</taxon>
        <taxon>PX clade</taxon>
        <taxon>Phaeophyceae</taxon>
        <taxon>Ectocarpales</taxon>
        <taxon>Ectocarpaceae</taxon>
        <taxon>Ectocarpus</taxon>
    </lineage>
</organism>
<evidence type="ECO:0000256" key="7">
    <source>
        <dbReference type="SAM" id="MobiDB-lite"/>
    </source>
</evidence>
<evidence type="ECO:0000256" key="1">
    <source>
        <dbReference type="ARBA" id="ARBA00004370"/>
    </source>
</evidence>
<dbReference type="Pfam" id="PF08417">
    <property type="entry name" value="PaO"/>
    <property type="match status" value="1"/>
</dbReference>
<dbReference type="EMBL" id="FN648383">
    <property type="protein sequence ID" value="CBN75908.1"/>
    <property type="molecule type" value="Genomic_DNA"/>
</dbReference>
<dbReference type="PANTHER" id="PTHR21266:SF32">
    <property type="entry name" value="CHOLESTEROL 7-DESATURASE NVD"/>
    <property type="match status" value="1"/>
</dbReference>
<dbReference type="InterPro" id="IPR013626">
    <property type="entry name" value="PaO"/>
</dbReference>